<organism evidence="3 4">
    <name type="scientific">Exophiala xenobiotica</name>
    <dbReference type="NCBI Taxonomy" id="348802"/>
    <lineage>
        <taxon>Eukaryota</taxon>
        <taxon>Fungi</taxon>
        <taxon>Dikarya</taxon>
        <taxon>Ascomycota</taxon>
        <taxon>Pezizomycotina</taxon>
        <taxon>Eurotiomycetes</taxon>
        <taxon>Chaetothyriomycetidae</taxon>
        <taxon>Chaetothyriales</taxon>
        <taxon>Herpotrichiellaceae</taxon>
        <taxon>Exophiala</taxon>
    </lineage>
</organism>
<gene>
    <name evidence="3" type="ORF">PV05_01443</name>
</gene>
<protein>
    <recommendedName>
        <fullName evidence="2">DUF427 domain-containing protein</fullName>
    </recommendedName>
</protein>
<dbReference type="InterPro" id="IPR007361">
    <property type="entry name" value="DUF427"/>
</dbReference>
<evidence type="ECO:0000256" key="1">
    <source>
        <dbReference type="SAM" id="MobiDB-lite"/>
    </source>
</evidence>
<evidence type="ECO:0000313" key="4">
    <source>
        <dbReference type="Proteomes" id="UP000054342"/>
    </source>
</evidence>
<dbReference type="Proteomes" id="UP000054342">
    <property type="component" value="Unassembled WGS sequence"/>
</dbReference>
<dbReference type="HOGENOM" id="CLU_059611_1_1_1"/>
<accession>A0A0D2F2X3</accession>
<evidence type="ECO:0000313" key="3">
    <source>
        <dbReference type="EMBL" id="KIW61305.1"/>
    </source>
</evidence>
<feature type="domain" description="DUF427" evidence="2">
    <location>
        <begin position="147"/>
        <end position="242"/>
    </location>
</feature>
<feature type="region of interest" description="Disordered" evidence="1">
    <location>
        <begin position="258"/>
        <end position="286"/>
    </location>
</feature>
<dbReference type="OrthoDB" id="18996at2759"/>
<dbReference type="Pfam" id="PF04248">
    <property type="entry name" value="NTP_transf_9"/>
    <property type="match status" value="1"/>
</dbReference>
<dbReference type="PANTHER" id="PTHR34310:SF9">
    <property type="entry name" value="BLR5716 PROTEIN"/>
    <property type="match status" value="1"/>
</dbReference>
<sequence>MSDLADLASKLFNAKLDFRPKIVPTAKRVRGVLNGRYIFDTTDAKLVWEHKYFPQYWIPKSDFSATAKFEDDKPVSGIQSSTSKLSVEGGKPVSTLLVPDSFNSELAGHVKIDFKALDAWYEEQAQVLYHPKDPYHRVDILPSGRKVRVEIDGVCLADTGDEGGVMSLWETNFPGRWYLPRTAIRWEYLTPSETHTGCPYKGEASYYNAVVNGKEHKDVVWWYKNPTLESGQVAGMLCFYPDKVDTWVDGKPIEKIGMPGLPPGAKKQNEEDVKVNGGSGSKGGSC</sequence>
<dbReference type="STRING" id="348802.A0A0D2F2X3"/>
<dbReference type="AlphaFoldDB" id="A0A0D2F2X3"/>
<reference evidence="3 4" key="1">
    <citation type="submission" date="2015-01" db="EMBL/GenBank/DDBJ databases">
        <title>The Genome Sequence of Exophiala xenobiotica CBS118157.</title>
        <authorList>
            <consortium name="The Broad Institute Genomics Platform"/>
            <person name="Cuomo C."/>
            <person name="de Hoog S."/>
            <person name="Gorbushina A."/>
            <person name="Stielow B."/>
            <person name="Teixiera M."/>
            <person name="Abouelleil A."/>
            <person name="Chapman S.B."/>
            <person name="Priest M."/>
            <person name="Young S.K."/>
            <person name="Wortman J."/>
            <person name="Nusbaum C."/>
            <person name="Birren B."/>
        </authorList>
    </citation>
    <scope>NUCLEOTIDE SEQUENCE [LARGE SCALE GENOMIC DNA]</scope>
    <source>
        <strain evidence="3 4">CBS 118157</strain>
    </source>
</reference>
<feature type="compositionally biased region" description="Gly residues" evidence="1">
    <location>
        <begin position="277"/>
        <end position="286"/>
    </location>
</feature>
<name>A0A0D2F2X3_9EURO</name>
<evidence type="ECO:0000259" key="2">
    <source>
        <dbReference type="Pfam" id="PF04248"/>
    </source>
</evidence>
<dbReference type="InterPro" id="IPR038694">
    <property type="entry name" value="DUF427_sf"/>
</dbReference>
<dbReference type="Gene3D" id="2.170.150.40">
    <property type="entry name" value="Domain of unknown function (DUF427)"/>
    <property type="match status" value="2"/>
</dbReference>
<keyword evidence="4" id="KW-1185">Reference proteome</keyword>
<dbReference type="RefSeq" id="XP_013321889.1">
    <property type="nucleotide sequence ID" value="XM_013466435.1"/>
</dbReference>
<dbReference type="PANTHER" id="PTHR34310">
    <property type="entry name" value="DUF427 DOMAIN PROTEIN (AFU_ORTHOLOGUE AFUA_3G02220)"/>
    <property type="match status" value="1"/>
</dbReference>
<dbReference type="GeneID" id="25323351"/>
<proteinExistence type="predicted"/>
<dbReference type="EMBL" id="KN847317">
    <property type="protein sequence ID" value="KIW61305.1"/>
    <property type="molecule type" value="Genomic_DNA"/>
</dbReference>